<dbReference type="SUPFAM" id="SSF51735">
    <property type="entry name" value="NAD(P)-binding Rossmann-fold domains"/>
    <property type="match status" value="1"/>
</dbReference>
<organism evidence="3 4">
    <name type="scientific">Defluviicoccus vanus</name>
    <dbReference type="NCBI Taxonomy" id="111831"/>
    <lineage>
        <taxon>Bacteria</taxon>
        <taxon>Pseudomonadati</taxon>
        <taxon>Pseudomonadota</taxon>
        <taxon>Alphaproteobacteria</taxon>
        <taxon>Rhodospirillales</taxon>
        <taxon>Rhodospirillaceae</taxon>
        <taxon>Defluviicoccus</taxon>
    </lineage>
</organism>
<dbReference type="Gene3D" id="3.40.50.720">
    <property type="entry name" value="NAD(P)-binding Rossmann-like Domain"/>
    <property type="match status" value="1"/>
</dbReference>
<dbReference type="RefSeq" id="WP_190260389.1">
    <property type="nucleotide sequence ID" value="NZ_CP053923.1"/>
</dbReference>
<keyword evidence="4" id="KW-1185">Reference proteome</keyword>
<evidence type="ECO:0000256" key="2">
    <source>
        <dbReference type="RuleBase" id="RU000363"/>
    </source>
</evidence>
<accession>A0A7H1N2E2</accession>
<protein>
    <submittedName>
        <fullName evidence="3">SDR family NAD(P)-dependent oxidoreductase</fullName>
    </submittedName>
</protein>
<evidence type="ECO:0000256" key="1">
    <source>
        <dbReference type="ARBA" id="ARBA00023002"/>
    </source>
</evidence>
<keyword evidence="1" id="KW-0560">Oxidoreductase</keyword>
<comment type="similarity">
    <text evidence="2">Belongs to the short-chain dehydrogenases/reductases (SDR) family.</text>
</comment>
<evidence type="ECO:0000313" key="3">
    <source>
        <dbReference type="EMBL" id="QNT69878.1"/>
    </source>
</evidence>
<dbReference type="EMBL" id="CP053923">
    <property type="protein sequence ID" value="QNT69878.1"/>
    <property type="molecule type" value="Genomic_DNA"/>
</dbReference>
<dbReference type="Pfam" id="PF00106">
    <property type="entry name" value="adh_short"/>
    <property type="match status" value="1"/>
</dbReference>
<dbReference type="PANTHER" id="PTHR43658">
    <property type="entry name" value="SHORT-CHAIN DEHYDROGENASE/REDUCTASE"/>
    <property type="match status" value="1"/>
</dbReference>
<dbReference type="InterPro" id="IPR036291">
    <property type="entry name" value="NAD(P)-bd_dom_sf"/>
</dbReference>
<dbReference type="PANTHER" id="PTHR43658:SF8">
    <property type="entry name" value="17-BETA-HYDROXYSTEROID DEHYDROGENASE 14-RELATED"/>
    <property type="match status" value="1"/>
</dbReference>
<gene>
    <name evidence="3" type="ORF">HQ394_11795</name>
</gene>
<dbReference type="PRINTS" id="PR00080">
    <property type="entry name" value="SDRFAMILY"/>
</dbReference>
<evidence type="ECO:0000313" key="4">
    <source>
        <dbReference type="Proteomes" id="UP000516369"/>
    </source>
</evidence>
<dbReference type="InterPro" id="IPR002347">
    <property type="entry name" value="SDR_fam"/>
</dbReference>
<dbReference type="Proteomes" id="UP000516369">
    <property type="component" value="Chromosome"/>
</dbReference>
<name>A0A7H1N2E2_9PROT</name>
<dbReference type="PRINTS" id="PR00081">
    <property type="entry name" value="GDHRDH"/>
</dbReference>
<reference evidence="3 4" key="1">
    <citation type="submission" date="2020-05" db="EMBL/GenBank/DDBJ databases">
        <title>Complete closed genome sequence of Defluviicoccus vanus.</title>
        <authorList>
            <person name="Bessarab I."/>
            <person name="Arumugam K."/>
            <person name="Maszenan A.M."/>
            <person name="Seviour R.J."/>
            <person name="Williams R.B."/>
        </authorList>
    </citation>
    <scope>NUCLEOTIDE SEQUENCE [LARGE SCALE GENOMIC DNA]</scope>
    <source>
        <strain evidence="3 4">Ben 114</strain>
    </source>
</reference>
<proteinExistence type="inferred from homology"/>
<sequence>MDVKGLAAIVTGAGSGLGEITARALAAAGAKVAVFDLAEEAANRVASEIGGVACICDVSNAESAEAAVAKAKAAHGAARIVVQCAGIAPPAKIVGRKGPHSLDLYSKVVGINLVGTFNIMRLTAADMLALDPVGDTQERGVIINTASIAAFEGQVGQAAYASSKAGVVGLTLPSAREFAPAGVRVFCIAPGIFKTPMMAGLPEETQKTLGAEVPFPSRLGNPQEYAKLALAIIDNPYLNGEVVRCDGALRMRG</sequence>
<dbReference type="GO" id="GO:0016491">
    <property type="term" value="F:oxidoreductase activity"/>
    <property type="evidence" value="ECO:0007669"/>
    <property type="project" value="UniProtKB-KW"/>
</dbReference>
<dbReference type="KEGG" id="dvn:HQ394_11795"/>
<dbReference type="AlphaFoldDB" id="A0A7H1N2E2"/>